<dbReference type="PROSITE" id="PS51379">
    <property type="entry name" value="4FE4S_FER_2"/>
    <property type="match status" value="2"/>
</dbReference>
<feature type="transmembrane region" description="Helical" evidence="5">
    <location>
        <begin position="12"/>
        <end position="31"/>
    </location>
</feature>
<feature type="domain" description="4Fe-4S ferredoxin-type" evidence="6">
    <location>
        <begin position="130"/>
        <end position="159"/>
    </location>
</feature>
<feature type="domain" description="4Fe-4S ferredoxin-type" evidence="6">
    <location>
        <begin position="97"/>
        <end position="126"/>
    </location>
</feature>
<dbReference type="EMBL" id="JACATZ010000001">
    <property type="protein sequence ID" value="NWJ44911.1"/>
    <property type="molecule type" value="Genomic_DNA"/>
</dbReference>
<sequence length="234" mass="25191">MFDFLQNGLPAFALWIISGLTALYGLAYFLTHITHGGLVRQNLLLTNRVQLPELAKNADVSGSGTGEETTQALVMLPSEGLGPSERGGIIYPAQGRNGLNFKPGLCTGCGLCVFVCPATAVSTNPTTKGYLRKFDLGKCMYCGLCEAACPTQAIHLTVQNRGTSDLSEFIIEEELAWEKCAECGAKIPALNLFSARIYDLEMAKPTSKKKGKKSGQRCGECTRRVLAAEETVCE</sequence>
<dbReference type="Pfam" id="PF12838">
    <property type="entry name" value="Fer4_7"/>
    <property type="match status" value="1"/>
</dbReference>
<dbReference type="InterPro" id="IPR050572">
    <property type="entry name" value="Fe-S_Ferredoxin"/>
</dbReference>
<dbReference type="InterPro" id="IPR017896">
    <property type="entry name" value="4Fe4S_Fe-S-bd"/>
</dbReference>
<dbReference type="AlphaFoldDB" id="A0A8T7M0J7"/>
<dbReference type="GO" id="GO:0051539">
    <property type="term" value="F:4 iron, 4 sulfur cluster binding"/>
    <property type="evidence" value="ECO:0007669"/>
    <property type="project" value="UniProtKB-KW"/>
</dbReference>
<evidence type="ECO:0000313" key="7">
    <source>
        <dbReference type="EMBL" id="NWJ44911.1"/>
    </source>
</evidence>
<name>A0A8T7M0J7_9CHLR</name>
<evidence type="ECO:0000256" key="5">
    <source>
        <dbReference type="SAM" id="Phobius"/>
    </source>
</evidence>
<dbReference type="InterPro" id="IPR017900">
    <property type="entry name" value="4Fe4S_Fe_S_CS"/>
</dbReference>
<gene>
    <name evidence="7" type="ORF">HXX08_03445</name>
    <name evidence="8" type="ORF">OZ401_000037</name>
</gene>
<evidence type="ECO:0000313" key="9">
    <source>
        <dbReference type="Proteomes" id="UP000521676"/>
    </source>
</evidence>
<evidence type="ECO:0000256" key="1">
    <source>
        <dbReference type="ARBA" id="ARBA00022485"/>
    </source>
</evidence>
<evidence type="ECO:0000256" key="4">
    <source>
        <dbReference type="ARBA" id="ARBA00023014"/>
    </source>
</evidence>
<reference evidence="8" key="2">
    <citation type="journal article" date="2024" name="Nature">
        <title>Anoxygenic phototroph of the Chloroflexota uses a type I reaction centre.</title>
        <authorList>
            <person name="Tsuji J.M."/>
            <person name="Shaw N.A."/>
            <person name="Nagashima S."/>
            <person name="Venkiteswaran J.J."/>
            <person name="Schiff S.L."/>
            <person name="Watanabe T."/>
            <person name="Fukui M."/>
            <person name="Hanada S."/>
            <person name="Tank M."/>
            <person name="Neufeld J.D."/>
        </authorList>
    </citation>
    <scope>NUCLEOTIDE SEQUENCE</scope>
    <source>
        <strain evidence="8">L227-S17</strain>
    </source>
</reference>
<keyword evidence="5" id="KW-1133">Transmembrane helix</keyword>
<keyword evidence="10" id="KW-1185">Reference proteome</keyword>
<dbReference type="Proteomes" id="UP001431572">
    <property type="component" value="Chromosome 1"/>
</dbReference>
<dbReference type="Gene3D" id="3.30.70.3270">
    <property type="match status" value="1"/>
</dbReference>
<dbReference type="EMBL" id="CP128399">
    <property type="protein sequence ID" value="WJW66792.1"/>
    <property type="molecule type" value="Genomic_DNA"/>
</dbReference>
<keyword evidence="4" id="KW-0411">Iron-sulfur</keyword>
<keyword evidence="2" id="KW-0479">Metal-binding</keyword>
<keyword evidence="1" id="KW-0004">4Fe-4S</keyword>
<accession>A0A8T7M0J7</accession>
<evidence type="ECO:0000256" key="3">
    <source>
        <dbReference type="ARBA" id="ARBA00023004"/>
    </source>
</evidence>
<keyword evidence="3" id="KW-0408">Iron</keyword>
<proteinExistence type="predicted"/>
<evidence type="ECO:0000313" key="10">
    <source>
        <dbReference type="Proteomes" id="UP001431572"/>
    </source>
</evidence>
<reference evidence="7 9" key="1">
    <citation type="submission" date="2020-06" db="EMBL/GenBank/DDBJ databases">
        <title>Anoxygenic phototrophic Chloroflexota member uses a Type I reaction center.</title>
        <authorList>
            <person name="Tsuji J.M."/>
            <person name="Shaw N.A."/>
            <person name="Nagashima S."/>
            <person name="Venkiteswaran J."/>
            <person name="Schiff S.L."/>
            <person name="Hanada S."/>
            <person name="Tank M."/>
            <person name="Neufeld J.D."/>
        </authorList>
    </citation>
    <scope>NUCLEOTIDE SEQUENCE [LARGE SCALE GENOMIC DNA]</scope>
    <source>
        <strain evidence="7">L227-S17</strain>
    </source>
</reference>
<organism evidence="7 9">
    <name type="scientific">Candidatus Chlorohelix allophototropha</name>
    <dbReference type="NCBI Taxonomy" id="3003348"/>
    <lineage>
        <taxon>Bacteria</taxon>
        <taxon>Bacillati</taxon>
        <taxon>Chloroflexota</taxon>
        <taxon>Chloroflexia</taxon>
        <taxon>Candidatus Chloroheliales</taxon>
        <taxon>Candidatus Chloroheliaceae</taxon>
        <taxon>Candidatus Chlorohelix</taxon>
    </lineage>
</organism>
<protein>
    <submittedName>
        <fullName evidence="7">4Fe-4S binding protein</fullName>
    </submittedName>
</protein>
<evidence type="ECO:0000313" key="8">
    <source>
        <dbReference type="EMBL" id="WJW66792.1"/>
    </source>
</evidence>
<dbReference type="GO" id="GO:0046872">
    <property type="term" value="F:metal ion binding"/>
    <property type="evidence" value="ECO:0007669"/>
    <property type="project" value="UniProtKB-KW"/>
</dbReference>
<dbReference type="Proteomes" id="UP000521676">
    <property type="component" value="Unassembled WGS sequence"/>
</dbReference>
<dbReference type="RefSeq" id="WP_341468686.1">
    <property type="nucleotide sequence ID" value="NZ_CP128399.1"/>
</dbReference>
<dbReference type="SUPFAM" id="SSF54862">
    <property type="entry name" value="4Fe-4S ferredoxins"/>
    <property type="match status" value="1"/>
</dbReference>
<evidence type="ECO:0000259" key="6">
    <source>
        <dbReference type="PROSITE" id="PS51379"/>
    </source>
</evidence>
<dbReference type="PANTHER" id="PTHR43687">
    <property type="entry name" value="ADENYLYLSULFATE REDUCTASE, BETA SUBUNIT"/>
    <property type="match status" value="1"/>
</dbReference>
<keyword evidence="5" id="KW-0812">Transmembrane</keyword>
<dbReference type="PANTHER" id="PTHR43687:SF4">
    <property type="entry name" value="BLR5484 PROTEIN"/>
    <property type="match status" value="1"/>
</dbReference>
<keyword evidence="5" id="KW-0472">Membrane</keyword>
<evidence type="ECO:0000256" key="2">
    <source>
        <dbReference type="ARBA" id="ARBA00022723"/>
    </source>
</evidence>
<dbReference type="PROSITE" id="PS00198">
    <property type="entry name" value="4FE4S_FER_1"/>
    <property type="match status" value="1"/>
</dbReference>